<accession>A0ABP1BSQ6</accession>
<reference evidence="1" key="1">
    <citation type="submission" date="2024-03" db="EMBL/GenBank/DDBJ databases">
        <authorList>
            <consortium name="ELIXIR-Norway"/>
            <consortium name="Elixir Norway"/>
        </authorList>
    </citation>
    <scope>NUCLEOTIDE SEQUENCE</scope>
</reference>
<proteinExistence type="predicted"/>
<dbReference type="EMBL" id="OZ023708">
    <property type="protein sequence ID" value="CAK9879307.1"/>
    <property type="molecule type" value="Genomic_DNA"/>
</dbReference>
<dbReference type="Proteomes" id="UP001497522">
    <property type="component" value="Chromosome 7"/>
</dbReference>
<gene>
    <name evidence="1" type="ORF">CSSPJE1EN2_LOCUS20871</name>
</gene>
<name>A0ABP1BSQ6_9BRYO</name>
<sequence length="157" mass="17844">MRTWKLAGSNPDPDTFRGPEIWGQPDKALETDRLPFLLPFLPGCAPPPPPLHRHLQHSHPLRILCVILSVTLRRELVASFFSTRGFEAHEGPKLTSVLKLKSASLRLGDFCIVIPRYDMRRDYDHELSPSSLSLRCVIDLAALIAPQAVQSNRYRRR</sequence>
<evidence type="ECO:0000313" key="2">
    <source>
        <dbReference type="Proteomes" id="UP001497522"/>
    </source>
</evidence>
<evidence type="ECO:0000313" key="1">
    <source>
        <dbReference type="EMBL" id="CAK9879307.1"/>
    </source>
</evidence>
<organism evidence="1 2">
    <name type="scientific">Sphagnum jensenii</name>
    <dbReference type="NCBI Taxonomy" id="128206"/>
    <lineage>
        <taxon>Eukaryota</taxon>
        <taxon>Viridiplantae</taxon>
        <taxon>Streptophyta</taxon>
        <taxon>Embryophyta</taxon>
        <taxon>Bryophyta</taxon>
        <taxon>Sphagnophytina</taxon>
        <taxon>Sphagnopsida</taxon>
        <taxon>Sphagnales</taxon>
        <taxon>Sphagnaceae</taxon>
        <taxon>Sphagnum</taxon>
    </lineage>
</organism>
<keyword evidence="2" id="KW-1185">Reference proteome</keyword>
<protein>
    <submittedName>
        <fullName evidence="1">Uncharacterized protein</fullName>
    </submittedName>
</protein>